<evidence type="ECO:0000313" key="2">
    <source>
        <dbReference type="Proteomes" id="UP000194435"/>
    </source>
</evidence>
<comment type="caution">
    <text evidence="1">The sequence shown here is derived from an EMBL/GenBank/DDBJ whole genome shotgun (WGS) entry which is preliminary data.</text>
</comment>
<protein>
    <submittedName>
        <fullName evidence="1">Uncharacterized protein</fullName>
    </submittedName>
</protein>
<name>A0A9X8SRC8_9BACI</name>
<sequence>MDRFIRLVDSNMVKIPAGKVELRNDRIKKEWKAQVNSFLLAKCVVTMELYDTITNRTSNLSKDKNKPVVIYIDDLGFRLAKSI</sequence>
<dbReference type="EMBL" id="FWZC01000118">
    <property type="protein sequence ID" value="SME52288.1"/>
    <property type="molecule type" value="Genomic_DNA"/>
</dbReference>
<accession>A0A9X8SRC8</accession>
<gene>
    <name evidence="1" type="ORF">BACERE00221_05360</name>
</gene>
<evidence type="ECO:0000313" key="1">
    <source>
        <dbReference type="EMBL" id="SME52288.1"/>
    </source>
</evidence>
<dbReference type="Proteomes" id="UP000194435">
    <property type="component" value="Unassembled WGS sequence"/>
</dbReference>
<organism evidence="1 2">
    <name type="scientific">Bacillus paranthracis</name>
    <dbReference type="NCBI Taxonomy" id="2026186"/>
    <lineage>
        <taxon>Bacteria</taxon>
        <taxon>Bacillati</taxon>
        <taxon>Bacillota</taxon>
        <taxon>Bacilli</taxon>
        <taxon>Bacillales</taxon>
        <taxon>Bacillaceae</taxon>
        <taxon>Bacillus</taxon>
        <taxon>Bacillus cereus group</taxon>
    </lineage>
</organism>
<proteinExistence type="predicted"/>
<dbReference type="AlphaFoldDB" id="A0A9X8SRC8"/>
<reference evidence="1 2" key="1">
    <citation type="submission" date="2017-04" db="EMBL/GenBank/DDBJ databases">
        <authorList>
            <person name="Criscuolo A."/>
        </authorList>
    </citation>
    <scope>NUCLEOTIDE SEQUENCE [LARGE SCALE GENOMIC DNA]</scope>
    <source>
        <strain evidence="1">16-00221</strain>
    </source>
</reference>